<keyword evidence="2" id="KW-1185">Reference proteome</keyword>
<dbReference type="KEGG" id="pes:SOPEG_2009"/>
<sequence length="89" mass="10419">MGKNRQKKLMHVRVEDLPSDDPYGEILEESISYYARRIGKNKQIVRTQADVGDLPILQTRPGAKRRVNLYAIYLNAKRNAERYVERMGR</sequence>
<proteinExistence type="predicted"/>
<dbReference type="HOGENOM" id="CLU_186932_0_0_6"/>
<organism evidence="1 2">
    <name type="scientific">Candidatus Sodalis pierantonii str. SOPE</name>
    <dbReference type="NCBI Taxonomy" id="2342"/>
    <lineage>
        <taxon>Bacteria</taxon>
        <taxon>Pseudomonadati</taxon>
        <taxon>Pseudomonadota</taxon>
        <taxon>Gammaproteobacteria</taxon>
        <taxon>Enterobacterales</taxon>
        <taxon>Bruguierivoracaceae</taxon>
        <taxon>Sodalis</taxon>
    </lineage>
</organism>
<keyword evidence="1" id="KW-0238">DNA-binding</keyword>
<evidence type="ECO:0000313" key="1">
    <source>
        <dbReference type="EMBL" id="AHF73943.1"/>
    </source>
</evidence>
<dbReference type="EMBL" id="CP006568">
    <property type="protein sequence ID" value="AHF73943.1"/>
    <property type="molecule type" value="Genomic_DNA"/>
</dbReference>
<evidence type="ECO:0000313" key="2">
    <source>
        <dbReference type="Proteomes" id="UP000019025"/>
    </source>
</evidence>
<name>W0HPB8_9GAMM</name>
<dbReference type="AlphaFoldDB" id="W0HPB8"/>
<dbReference type="STRING" id="2342.SOPEG_2009"/>
<protein>
    <submittedName>
        <fullName evidence="1">Phage DNA-binding protein</fullName>
    </submittedName>
</protein>
<reference evidence="1 2" key="1">
    <citation type="journal article" date="2014" name="Genome Biol. Evol.">
        <title>Genome degeneration and adaptation in a nascent stage of symbiosis.</title>
        <authorList>
            <person name="Oakeson K.F."/>
            <person name="Gil R."/>
            <person name="Clayton A.L."/>
            <person name="Dunn D.M."/>
            <person name="von Niederhausern A.C."/>
            <person name="Hamil C."/>
            <person name="Aoyagi A."/>
            <person name="Duval B."/>
            <person name="Baca A."/>
            <person name="Silva F.J."/>
            <person name="Vallier A."/>
            <person name="Jackson D.G."/>
            <person name="Latorre A."/>
            <person name="Weiss R.B."/>
            <person name="Heddi A."/>
            <person name="Moya A."/>
            <person name="Dale C."/>
        </authorList>
    </citation>
    <scope>NUCLEOTIDE SEQUENCE [LARGE SCALE GENOMIC DNA]</scope>
    <source>
        <strain evidence="2">none</strain>
    </source>
</reference>
<dbReference type="Proteomes" id="UP000019025">
    <property type="component" value="Chromosome"/>
</dbReference>
<accession>W0HPB8</accession>
<dbReference type="RefSeq" id="WP_025245333.1">
    <property type="nucleotide sequence ID" value="NZ_CP006568.1"/>
</dbReference>
<dbReference type="GO" id="GO:0003677">
    <property type="term" value="F:DNA binding"/>
    <property type="evidence" value="ECO:0007669"/>
    <property type="project" value="UniProtKB-KW"/>
</dbReference>
<dbReference type="eggNOG" id="ENOG502ZIBT">
    <property type="taxonomic scope" value="Bacteria"/>
</dbReference>
<gene>
    <name evidence="1" type="ORF">SOPEG_2009</name>
</gene>